<evidence type="ECO:0000256" key="16">
    <source>
        <dbReference type="RuleBase" id="RU000504"/>
    </source>
</evidence>
<reference evidence="19 20" key="1">
    <citation type="submission" date="2018-11" db="EMBL/GenBank/DDBJ databases">
        <title>Novel bacteria species description.</title>
        <authorList>
            <person name="Han J.-H."/>
        </authorList>
    </citation>
    <scope>NUCLEOTIDE SEQUENCE [LARGE SCALE GENOMIC DNA]</scope>
    <source>
        <strain evidence="19 20">KCTC23259</strain>
    </source>
</reference>
<dbReference type="PANTHER" id="PTHR11817">
    <property type="entry name" value="PYRUVATE KINASE"/>
    <property type="match status" value="1"/>
</dbReference>
<evidence type="ECO:0000256" key="14">
    <source>
        <dbReference type="ARBA" id="ARBA00023317"/>
    </source>
</evidence>
<comment type="pathway">
    <text evidence="3 16">Carbohydrate degradation; glycolysis; pyruvate from D-glyceraldehyde 3-phosphate: step 5/5.</text>
</comment>
<dbReference type="FunFam" id="2.40.33.10:FF:000001">
    <property type="entry name" value="Pyruvate kinase"/>
    <property type="match status" value="1"/>
</dbReference>
<dbReference type="InterPro" id="IPR036918">
    <property type="entry name" value="Pyrv_Knase_C_sf"/>
</dbReference>
<dbReference type="Pfam" id="PF02887">
    <property type="entry name" value="PK_C"/>
    <property type="match status" value="1"/>
</dbReference>
<dbReference type="Gene3D" id="3.40.1380.20">
    <property type="entry name" value="Pyruvate kinase, C-terminal domain"/>
    <property type="match status" value="1"/>
</dbReference>
<comment type="cofactor">
    <cofactor evidence="1">
        <name>Mg(2+)</name>
        <dbReference type="ChEBI" id="CHEBI:18420"/>
    </cofactor>
</comment>
<evidence type="ECO:0000259" key="18">
    <source>
        <dbReference type="Pfam" id="PF02887"/>
    </source>
</evidence>
<evidence type="ECO:0000256" key="6">
    <source>
        <dbReference type="ARBA" id="ARBA00018587"/>
    </source>
</evidence>
<evidence type="ECO:0000256" key="13">
    <source>
        <dbReference type="ARBA" id="ARBA00023152"/>
    </source>
</evidence>
<gene>
    <name evidence="19" type="primary">pyk</name>
    <name evidence="19" type="ORF">EGI31_18005</name>
</gene>
<keyword evidence="7 16" id="KW-0808">Transferase</keyword>
<dbReference type="PRINTS" id="PR01050">
    <property type="entry name" value="PYRUVTKNASE"/>
</dbReference>
<dbReference type="NCBIfam" id="NF004978">
    <property type="entry name" value="PRK06354.1"/>
    <property type="match status" value="1"/>
</dbReference>
<evidence type="ECO:0000256" key="3">
    <source>
        <dbReference type="ARBA" id="ARBA00004997"/>
    </source>
</evidence>
<dbReference type="NCBIfam" id="TIGR01064">
    <property type="entry name" value="pyruv_kin"/>
    <property type="match status" value="1"/>
</dbReference>
<comment type="similarity">
    <text evidence="4 16">Belongs to the pyruvate kinase family.</text>
</comment>
<dbReference type="NCBIfam" id="NF004491">
    <property type="entry name" value="PRK05826.1"/>
    <property type="match status" value="1"/>
</dbReference>
<dbReference type="InterPro" id="IPR040442">
    <property type="entry name" value="Pyrv_kinase-like_dom_sf"/>
</dbReference>
<evidence type="ECO:0000256" key="7">
    <source>
        <dbReference type="ARBA" id="ARBA00022679"/>
    </source>
</evidence>
<dbReference type="Proteomes" id="UP001204144">
    <property type="component" value="Unassembled WGS sequence"/>
</dbReference>
<accession>A0AAE3H4K6</accession>
<evidence type="ECO:0000256" key="8">
    <source>
        <dbReference type="ARBA" id="ARBA00022723"/>
    </source>
</evidence>
<evidence type="ECO:0000256" key="2">
    <source>
        <dbReference type="ARBA" id="ARBA00001958"/>
    </source>
</evidence>
<dbReference type="SUPFAM" id="SSF51621">
    <property type="entry name" value="Phosphoenolpyruvate/pyruvate domain"/>
    <property type="match status" value="1"/>
</dbReference>
<dbReference type="InterPro" id="IPR015795">
    <property type="entry name" value="Pyrv_Knase_C"/>
</dbReference>
<dbReference type="InterPro" id="IPR018209">
    <property type="entry name" value="Pyrv_Knase_AS"/>
</dbReference>
<name>A0AAE3H4K6_9BACT</name>
<feature type="domain" description="Pyruvate kinase C-terminal" evidence="18">
    <location>
        <begin position="367"/>
        <end position="480"/>
    </location>
</feature>
<dbReference type="Gene3D" id="2.40.33.10">
    <property type="entry name" value="PK beta-barrel domain-like"/>
    <property type="match status" value="1"/>
</dbReference>
<dbReference type="Gene3D" id="3.20.20.60">
    <property type="entry name" value="Phosphoenolpyruvate-binding domains"/>
    <property type="match status" value="1"/>
</dbReference>
<evidence type="ECO:0000259" key="17">
    <source>
        <dbReference type="Pfam" id="PF00224"/>
    </source>
</evidence>
<protein>
    <recommendedName>
        <fullName evidence="6 15">Pyruvate kinase</fullName>
        <ecNumber evidence="5 15">2.7.1.40</ecNumber>
    </recommendedName>
</protein>
<dbReference type="InterPro" id="IPR001697">
    <property type="entry name" value="Pyr_Knase"/>
</dbReference>
<evidence type="ECO:0000256" key="9">
    <source>
        <dbReference type="ARBA" id="ARBA00022741"/>
    </source>
</evidence>
<dbReference type="GO" id="GO:0004743">
    <property type="term" value="F:pyruvate kinase activity"/>
    <property type="evidence" value="ECO:0007669"/>
    <property type="project" value="UniProtKB-UniRule"/>
</dbReference>
<keyword evidence="20" id="KW-1185">Reference proteome</keyword>
<dbReference type="InterPro" id="IPR011037">
    <property type="entry name" value="Pyrv_Knase-like_insert_dom_sf"/>
</dbReference>
<dbReference type="EMBL" id="RJUF01000177">
    <property type="protein sequence ID" value="MCP9764837.1"/>
    <property type="molecule type" value="Genomic_DNA"/>
</dbReference>
<evidence type="ECO:0000313" key="19">
    <source>
        <dbReference type="EMBL" id="MCP9764837.1"/>
    </source>
</evidence>
<evidence type="ECO:0000256" key="1">
    <source>
        <dbReference type="ARBA" id="ARBA00001946"/>
    </source>
</evidence>
<evidence type="ECO:0000256" key="5">
    <source>
        <dbReference type="ARBA" id="ARBA00012142"/>
    </source>
</evidence>
<dbReference type="InterPro" id="IPR015806">
    <property type="entry name" value="Pyrv_Knase_insert_dom_sf"/>
</dbReference>
<sequence length="484" mass="53171">MNKRTKIVATVGPASESEEMLVALAQAGVNVFRLNFSHGTHEDHKLRIEKIRKINTEYGFNCAILQDLQGPKIRVGEMVGGNAGVDLIAGNKFVFTNEDIVGNAERASTPYKGMFQDVSLGDRILMDDGKLEVRVVSVDKDKQEVTTEVVYGGLLKQKKGVNLPNTNISQPSVTDKDWADLDFGLANDVDWIALSFVRTAKEILDIKEYIKSKGSSAKVIAKVEKPEAITNMDEIIAATDAVMVARGDLGVEMPAEEVPIIQKVLIHKCHLAAKPVIVATQMLESMIESPSPTRAEVGDVANAVLDGADAVMLSAESASGKYPVLSVETMAKTIAHVEKFGDPSRLYFRHHTRVTEADYVSDDKDNDTVIMMGCRMARDLNVKALIGITSSGYTAVRLSHHRPKSNIYIFTSNTKLMTQLSLYWGVEVIALEKIKYANSGDMLEEANKYLVTKGLLQTGDKYINTMSFPLTENNRTNTVRLSVV</sequence>
<dbReference type="InterPro" id="IPR015793">
    <property type="entry name" value="Pyrv_Knase_brl"/>
</dbReference>
<dbReference type="SUPFAM" id="SSF50800">
    <property type="entry name" value="PK beta-barrel domain-like"/>
    <property type="match status" value="1"/>
</dbReference>
<keyword evidence="8" id="KW-0479">Metal-binding</keyword>
<organism evidence="19 20">
    <name type="scientific">Lacihabitans soyangensis</name>
    <dbReference type="NCBI Taxonomy" id="869394"/>
    <lineage>
        <taxon>Bacteria</taxon>
        <taxon>Pseudomonadati</taxon>
        <taxon>Bacteroidota</taxon>
        <taxon>Cytophagia</taxon>
        <taxon>Cytophagales</taxon>
        <taxon>Leadbetterellaceae</taxon>
        <taxon>Lacihabitans</taxon>
    </lineage>
</organism>
<dbReference type="Pfam" id="PF00224">
    <property type="entry name" value="PK"/>
    <property type="match status" value="1"/>
</dbReference>
<dbReference type="InterPro" id="IPR015813">
    <property type="entry name" value="Pyrv/PenolPyrv_kinase-like_dom"/>
</dbReference>
<proteinExistence type="inferred from homology"/>
<evidence type="ECO:0000313" key="20">
    <source>
        <dbReference type="Proteomes" id="UP001204144"/>
    </source>
</evidence>
<evidence type="ECO:0000256" key="10">
    <source>
        <dbReference type="ARBA" id="ARBA00022777"/>
    </source>
</evidence>
<dbReference type="SUPFAM" id="SSF52935">
    <property type="entry name" value="PK C-terminal domain-like"/>
    <property type="match status" value="1"/>
</dbReference>
<keyword evidence="11" id="KW-0067">ATP-binding</keyword>
<dbReference type="FunFam" id="3.20.20.60:FF:000025">
    <property type="entry name" value="Pyruvate kinase"/>
    <property type="match status" value="1"/>
</dbReference>
<comment type="caution">
    <text evidence="19">The sequence shown here is derived from an EMBL/GenBank/DDBJ whole genome shotgun (WGS) entry which is preliminary data.</text>
</comment>
<keyword evidence="13 16" id="KW-0324">Glycolysis</keyword>
<keyword evidence="9" id="KW-0547">Nucleotide-binding</keyword>
<comment type="catalytic activity">
    <reaction evidence="16">
        <text>pyruvate + ATP = phosphoenolpyruvate + ADP + H(+)</text>
        <dbReference type="Rhea" id="RHEA:18157"/>
        <dbReference type="ChEBI" id="CHEBI:15361"/>
        <dbReference type="ChEBI" id="CHEBI:15378"/>
        <dbReference type="ChEBI" id="CHEBI:30616"/>
        <dbReference type="ChEBI" id="CHEBI:58702"/>
        <dbReference type="ChEBI" id="CHEBI:456216"/>
        <dbReference type="EC" id="2.7.1.40"/>
    </reaction>
</comment>
<dbReference type="GO" id="GO:0000287">
    <property type="term" value="F:magnesium ion binding"/>
    <property type="evidence" value="ECO:0007669"/>
    <property type="project" value="UniProtKB-UniRule"/>
</dbReference>
<dbReference type="GO" id="GO:0030955">
    <property type="term" value="F:potassium ion binding"/>
    <property type="evidence" value="ECO:0007669"/>
    <property type="project" value="UniProtKB-UniRule"/>
</dbReference>
<evidence type="ECO:0000256" key="4">
    <source>
        <dbReference type="ARBA" id="ARBA00008663"/>
    </source>
</evidence>
<evidence type="ECO:0000256" key="11">
    <source>
        <dbReference type="ARBA" id="ARBA00022840"/>
    </source>
</evidence>
<feature type="domain" description="Pyruvate kinase barrel" evidence="17">
    <location>
        <begin position="3"/>
        <end position="327"/>
    </location>
</feature>
<evidence type="ECO:0000256" key="15">
    <source>
        <dbReference type="NCBIfam" id="TIGR01064"/>
    </source>
</evidence>
<dbReference type="PROSITE" id="PS00110">
    <property type="entry name" value="PYRUVATE_KINASE"/>
    <property type="match status" value="1"/>
</dbReference>
<dbReference type="GO" id="GO:0016301">
    <property type="term" value="F:kinase activity"/>
    <property type="evidence" value="ECO:0007669"/>
    <property type="project" value="UniProtKB-KW"/>
</dbReference>
<dbReference type="EC" id="2.7.1.40" evidence="5 15"/>
<dbReference type="AlphaFoldDB" id="A0AAE3H4K6"/>
<keyword evidence="14 19" id="KW-0670">Pyruvate</keyword>
<evidence type="ECO:0000256" key="12">
    <source>
        <dbReference type="ARBA" id="ARBA00022842"/>
    </source>
</evidence>
<dbReference type="RefSeq" id="WP_255038524.1">
    <property type="nucleotide sequence ID" value="NZ_RJUF01000177.1"/>
</dbReference>
<comment type="cofactor">
    <cofactor evidence="2">
        <name>K(+)</name>
        <dbReference type="ChEBI" id="CHEBI:29103"/>
    </cofactor>
</comment>
<keyword evidence="12 16" id="KW-0460">Magnesium</keyword>
<dbReference type="GO" id="GO:0005524">
    <property type="term" value="F:ATP binding"/>
    <property type="evidence" value="ECO:0007669"/>
    <property type="project" value="UniProtKB-KW"/>
</dbReference>
<keyword evidence="10 16" id="KW-0418">Kinase</keyword>